<dbReference type="Pfam" id="PF25506">
    <property type="entry name" value="TIM-barrel_MTC6"/>
    <property type="match status" value="1"/>
</dbReference>
<dbReference type="GO" id="GO:0016020">
    <property type="term" value="C:membrane"/>
    <property type="evidence" value="ECO:0007669"/>
    <property type="project" value="UniProtKB-SubCell"/>
</dbReference>
<evidence type="ECO:0000256" key="4">
    <source>
        <dbReference type="ARBA" id="ARBA00022989"/>
    </source>
</evidence>
<evidence type="ECO:0000256" key="6">
    <source>
        <dbReference type="ARBA" id="ARBA00023180"/>
    </source>
</evidence>
<dbReference type="InterPro" id="IPR057530">
    <property type="entry name" value="TIM-barrel_MTC6"/>
</dbReference>
<evidence type="ECO:0000313" key="13">
    <source>
        <dbReference type="Proteomes" id="UP000624244"/>
    </source>
</evidence>
<proteinExistence type="inferred from homology"/>
<protein>
    <recommendedName>
        <fullName evidence="9">Maintenance of telomere capping protein 6</fullName>
    </recommendedName>
</protein>
<dbReference type="EMBL" id="WNKQ01000002">
    <property type="protein sequence ID" value="KAF5853378.1"/>
    <property type="molecule type" value="Genomic_DNA"/>
</dbReference>
<dbReference type="AlphaFoldDB" id="A0A8H5ZT45"/>
<dbReference type="PANTHER" id="PTHR35518">
    <property type="entry name" value="MAINTENANCE OF TELOMOERE CAPPING"/>
    <property type="match status" value="1"/>
</dbReference>
<dbReference type="OMA" id="WGTIDPQ"/>
<organism evidence="12 13">
    <name type="scientific">Cochliobolus sativus</name>
    <name type="common">Common root rot and spot blotch fungus</name>
    <name type="synonym">Bipolaris sorokiniana</name>
    <dbReference type="NCBI Taxonomy" id="45130"/>
    <lineage>
        <taxon>Eukaryota</taxon>
        <taxon>Fungi</taxon>
        <taxon>Dikarya</taxon>
        <taxon>Ascomycota</taxon>
        <taxon>Pezizomycotina</taxon>
        <taxon>Dothideomycetes</taxon>
        <taxon>Pleosporomycetidae</taxon>
        <taxon>Pleosporales</taxon>
        <taxon>Pleosporineae</taxon>
        <taxon>Pleosporaceae</taxon>
        <taxon>Bipolaris</taxon>
    </lineage>
</organism>
<dbReference type="PANTHER" id="PTHR35518:SF2">
    <property type="entry name" value="MAINTENANCE OF TELOMERE CAPPING PROTEIN 6"/>
    <property type="match status" value="1"/>
</dbReference>
<evidence type="ECO:0000256" key="1">
    <source>
        <dbReference type="ARBA" id="ARBA00004479"/>
    </source>
</evidence>
<keyword evidence="5 10" id="KW-0472">Membrane</keyword>
<keyword evidence="3" id="KW-0732">Signal</keyword>
<reference evidence="12" key="1">
    <citation type="submission" date="2019-11" db="EMBL/GenBank/DDBJ databases">
        <title>Bipolaris sorokiniana Genome sequencing.</title>
        <authorList>
            <person name="Wang H."/>
        </authorList>
    </citation>
    <scope>NUCLEOTIDE SEQUENCE</scope>
</reference>
<comment type="caution">
    <text evidence="12">The sequence shown here is derived from an EMBL/GenBank/DDBJ whole genome shotgun (WGS) entry which is preliminary data.</text>
</comment>
<dbReference type="Proteomes" id="UP000624244">
    <property type="component" value="Unassembled WGS sequence"/>
</dbReference>
<dbReference type="InterPro" id="IPR051008">
    <property type="entry name" value="Telomere_Capping_Maintenance"/>
</dbReference>
<evidence type="ECO:0000256" key="7">
    <source>
        <dbReference type="ARBA" id="ARBA00037703"/>
    </source>
</evidence>
<keyword evidence="6" id="KW-0325">Glycoprotein</keyword>
<comment type="similarity">
    <text evidence="8">Belongs to the MTC6 family.</text>
</comment>
<comment type="function">
    <text evidence="7">May be involved in telomere capping.</text>
</comment>
<feature type="domain" description="MTC6 partial TIM-barrel" evidence="11">
    <location>
        <begin position="26"/>
        <end position="446"/>
    </location>
</feature>
<evidence type="ECO:0000256" key="3">
    <source>
        <dbReference type="ARBA" id="ARBA00022729"/>
    </source>
</evidence>
<keyword evidence="4 10" id="KW-1133">Transmembrane helix</keyword>
<accession>A0A8H5ZT45</accession>
<evidence type="ECO:0000256" key="2">
    <source>
        <dbReference type="ARBA" id="ARBA00022692"/>
    </source>
</evidence>
<evidence type="ECO:0000256" key="9">
    <source>
        <dbReference type="ARBA" id="ARBA00039865"/>
    </source>
</evidence>
<evidence type="ECO:0000256" key="5">
    <source>
        <dbReference type="ARBA" id="ARBA00023136"/>
    </source>
</evidence>
<evidence type="ECO:0000259" key="11">
    <source>
        <dbReference type="Pfam" id="PF25506"/>
    </source>
</evidence>
<evidence type="ECO:0000256" key="8">
    <source>
        <dbReference type="ARBA" id="ARBA00038159"/>
    </source>
</evidence>
<keyword evidence="2 10" id="KW-0812">Transmembrane</keyword>
<name>A0A8H5ZT45_COCSA</name>
<sequence length="650" mass="70522">MSAKGLYDPDQSAVDTRWIQPWSETFRAQRDVGLRVPINFQTVPGVSLTAACFPENQFEHFAFKRCFSNLLAVGFRRFTVDTYWDPLRQVWSLCPVELPRANGGDANDAGAPLRTSQMVVQSSDTVMASIPMSTVPLPPGAQRRQETATSASLAVGSSSAVASPSVVSASASSVSSAPTSAATPTIIDYPSPDGPPILQVGNYNCTSLTTLDLLTGILEDFLDATSTTTGAALVLFSFNVHAASSIANPNADAPRLSQGQLPGQGQLLSDILRGNLSDEMYKPTTLADQRANLNNSWYDVEWNNQPVHGYYEGLTNTEGQLYTDSGWPTEAYMEFKKLFRLVASYGIIDSQMREYNTTADAGYIFPAGTLSNQISISVDSDGSVTSGCLFDPSSTSITTPNASWALSTAPQLDLPATPDLSLAIPSIANLTRCGISPFLNQTLASTPANRNPLPYAAFVHSTLWSFAPGEPLNATQNDDTNSLNRCVVMKKSQHPSRWRTTDCREPHRVACHDPSSPYTWRLSTTTSPYETAEPLCNPPSRFSVPHTALENAHLYSILAASPDDDVVYINLNSINTPDCWVEGRNSTCPYLPSTDTDRTRIVVVPTVAAIVIFVLAALTFFVKCAANRRENVRGRKRRLVGGWEYEGVPS</sequence>
<comment type="subcellular location">
    <subcellularLocation>
        <location evidence="1">Membrane</location>
        <topology evidence="1">Single-pass type I membrane protein</topology>
    </subcellularLocation>
</comment>
<evidence type="ECO:0000313" key="12">
    <source>
        <dbReference type="EMBL" id="KAF5853378.1"/>
    </source>
</evidence>
<feature type="transmembrane region" description="Helical" evidence="10">
    <location>
        <begin position="602"/>
        <end position="626"/>
    </location>
</feature>
<gene>
    <name evidence="12" type="ORF">GGP41_001962</name>
</gene>
<evidence type="ECO:0000256" key="10">
    <source>
        <dbReference type="SAM" id="Phobius"/>
    </source>
</evidence>